<evidence type="ECO:0000313" key="11">
    <source>
        <dbReference type="Proteomes" id="UP001528040"/>
    </source>
</evidence>
<keyword evidence="2 7" id="KW-0812">Transmembrane</keyword>
<dbReference type="PANTHER" id="PTHR24221">
    <property type="entry name" value="ATP-BINDING CASSETTE SUB-FAMILY B"/>
    <property type="match status" value="1"/>
</dbReference>
<keyword evidence="5 7" id="KW-1133">Transmembrane helix</keyword>
<sequence>MSTKDSKHLSLALAQGRGLLRLSFFFSLFTNLLMLTGPLFMLQVYDRVLGSRSEETLVALLGLVTLLFALYGLLEFARGRLMARVGARFQSIIGPRAFDALLEAHAFKTTSAQPKCSLHDVEAIRNFYASPVLLAIFDLPWTPVFIAAIFIFHPTLGWMAVAGGGILIVTAILNQILTHRKIHDAQGLSTSANSFAMQVQNGAQFVWAQGMGRTLGERWQRRQKDALLRTIVANDWTGSFSAFTKAFRFFLQSAMLGVGAWYVLQNELTAGAMIASSILLGRALAPVEQGLPQWPIAQRARTSWRNLSALFEAIQKQAEPTRLPPPSASLNARNVTLMLPDTDRPVLHGITFFVAPGEALGVIGKSGSGKTTLARLLLGLMVPTRGEVRLGGATLPQYGAERLGELVGYLPQEIQFFEGTIAENIARMSLEPDAAQVVEAAKKARVHDVILGLPKGYDTLIGPTDTQLSGGQKQRLALARALYGNPIVVVLDEPNSALDAEGSEALNKAIEDMKASDKAVVVMTHRPRAIALCDHLFVLENGQAAGYGPRDEIIQSMIKNADNVKSAIKQG</sequence>
<comment type="caution">
    <text evidence="10">The sequence shown here is derived from an EMBL/GenBank/DDBJ whole genome shotgun (WGS) entry which is preliminary data.</text>
</comment>
<dbReference type="Gene3D" id="1.20.1560.10">
    <property type="entry name" value="ABC transporter type 1, transmembrane domain"/>
    <property type="match status" value="1"/>
</dbReference>
<comment type="subcellular location">
    <subcellularLocation>
        <location evidence="1">Cell membrane</location>
        <topology evidence="1">Multi-pass membrane protein</topology>
    </subcellularLocation>
</comment>
<dbReference type="InterPro" id="IPR010128">
    <property type="entry name" value="ATPase_T1SS_PrtD-like"/>
</dbReference>
<dbReference type="RefSeq" id="WP_271054352.1">
    <property type="nucleotide sequence ID" value="NZ_JAQIIO010000005.1"/>
</dbReference>
<evidence type="ECO:0000256" key="3">
    <source>
        <dbReference type="ARBA" id="ARBA00022741"/>
    </source>
</evidence>
<dbReference type="EMBL" id="JAQIIO010000005">
    <property type="protein sequence ID" value="MDA5094646.1"/>
    <property type="molecule type" value="Genomic_DNA"/>
</dbReference>
<dbReference type="InterPro" id="IPR027417">
    <property type="entry name" value="P-loop_NTPase"/>
</dbReference>
<organism evidence="10 11">
    <name type="scientific">Aliiroseovarius salicola</name>
    <dbReference type="NCBI Taxonomy" id="3009082"/>
    <lineage>
        <taxon>Bacteria</taxon>
        <taxon>Pseudomonadati</taxon>
        <taxon>Pseudomonadota</taxon>
        <taxon>Alphaproteobacteria</taxon>
        <taxon>Rhodobacterales</taxon>
        <taxon>Paracoccaceae</taxon>
        <taxon>Aliiroseovarius</taxon>
    </lineage>
</organism>
<evidence type="ECO:0000259" key="8">
    <source>
        <dbReference type="PROSITE" id="PS50893"/>
    </source>
</evidence>
<dbReference type="InterPro" id="IPR003439">
    <property type="entry name" value="ABC_transporter-like_ATP-bd"/>
</dbReference>
<keyword evidence="11" id="KW-1185">Reference proteome</keyword>
<dbReference type="PROSITE" id="PS00211">
    <property type="entry name" value="ABC_TRANSPORTER_1"/>
    <property type="match status" value="1"/>
</dbReference>
<gene>
    <name evidence="10" type="ORF">O2N63_11175</name>
</gene>
<feature type="domain" description="ABC transporter" evidence="8">
    <location>
        <begin position="330"/>
        <end position="566"/>
    </location>
</feature>
<dbReference type="InterPro" id="IPR003593">
    <property type="entry name" value="AAA+_ATPase"/>
</dbReference>
<feature type="transmembrane region" description="Helical" evidence="7">
    <location>
        <begin position="20"/>
        <end position="45"/>
    </location>
</feature>
<evidence type="ECO:0000256" key="1">
    <source>
        <dbReference type="ARBA" id="ARBA00004651"/>
    </source>
</evidence>
<dbReference type="InterPro" id="IPR036640">
    <property type="entry name" value="ABC1_TM_sf"/>
</dbReference>
<keyword evidence="3" id="KW-0547">Nucleotide-binding</keyword>
<evidence type="ECO:0000313" key="10">
    <source>
        <dbReference type="EMBL" id="MDA5094646.1"/>
    </source>
</evidence>
<accession>A0ABT4W2A3</accession>
<dbReference type="InterPro" id="IPR039421">
    <property type="entry name" value="Type_1_exporter"/>
</dbReference>
<keyword evidence="4" id="KW-0067">ATP-binding</keyword>
<evidence type="ECO:0000259" key="9">
    <source>
        <dbReference type="PROSITE" id="PS50929"/>
    </source>
</evidence>
<feature type="transmembrane region" description="Helical" evidence="7">
    <location>
        <begin position="132"/>
        <end position="152"/>
    </location>
</feature>
<dbReference type="PANTHER" id="PTHR24221:SF248">
    <property type="entry name" value="ABC TRANSPORTER TRANSMEMBRANE REGION"/>
    <property type="match status" value="1"/>
</dbReference>
<protein>
    <submittedName>
        <fullName evidence="10">Type I secretion system permease/ATPase</fullName>
    </submittedName>
</protein>
<evidence type="ECO:0000256" key="6">
    <source>
        <dbReference type="ARBA" id="ARBA00023136"/>
    </source>
</evidence>
<dbReference type="Gene3D" id="3.40.50.300">
    <property type="entry name" value="P-loop containing nucleotide triphosphate hydrolases"/>
    <property type="match status" value="1"/>
</dbReference>
<feature type="transmembrane region" description="Helical" evidence="7">
    <location>
        <begin position="57"/>
        <end position="74"/>
    </location>
</feature>
<dbReference type="SUPFAM" id="SSF52540">
    <property type="entry name" value="P-loop containing nucleoside triphosphate hydrolases"/>
    <property type="match status" value="1"/>
</dbReference>
<feature type="transmembrane region" description="Helical" evidence="7">
    <location>
        <begin position="246"/>
        <end position="264"/>
    </location>
</feature>
<evidence type="ECO:0000256" key="2">
    <source>
        <dbReference type="ARBA" id="ARBA00022692"/>
    </source>
</evidence>
<dbReference type="Proteomes" id="UP001528040">
    <property type="component" value="Unassembled WGS sequence"/>
</dbReference>
<dbReference type="NCBIfam" id="TIGR01842">
    <property type="entry name" value="type_I_sec_PrtD"/>
    <property type="match status" value="1"/>
</dbReference>
<evidence type="ECO:0000256" key="4">
    <source>
        <dbReference type="ARBA" id="ARBA00022840"/>
    </source>
</evidence>
<dbReference type="InterPro" id="IPR011527">
    <property type="entry name" value="ABC1_TM_dom"/>
</dbReference>
<dbReference type="SMART" id="SM00382">
    <property type="entry name" value="AAA"/>
    <property type="match status" value="1"/>
</dbReference>
<evidence type="ECO:0000256" key="5">
    <source>
        <dbReference type="ARBA" id="ARBA00022989"/>
    </source>
</evidence>
<dbReference type="PROSITE" id="PS50929">
    <property type="entry name" value="ABC_TM1F"/>
    <property type="match status" value="1"/>
</dbReference>
<dbReference type="Pfam" id="PF00664">
    <property type="entry name" value="ABC_membrane"/>
    <property type="match status" value="1"/>
</dbReference>
<feature type="transmembrane region" description="Helical" evidence="7">
    <location>
        <begin position="158"/>
        <end position="177"/>
    </location>
</feature>
<proteinExistence type="predicted"/>
<name>A0ABT4W2A3_9RHOB</name>
<dbReference type="SUPFAM" id="SSF90123">
    <property type="entry name" value="ABC transporter transmembrane region"/>
    <property type="match status" value="1"/>
</dbReference>
<feature type="domain" description="ABC transmembrane type-1" evidence="9">
    <location>
        <begin position="22"/>
        <end position="299"/>
    </location>
</feature>
<reference evidence="10 11" key="1">
    <citation type="submission" date="2023-01" db="EMBL/GenBank/DDBJ databases">
        <authorList>
            <person name="Yoon J.-W."/>
        </authorList>
    </citation>
    <scope>NUCLEOTIDE SEQUENCE [LARGE SCALE GENOMIC DNA]</scope>
    <source>
        <strain evidence="10 11">KMU-50</strain>
    </source>
</reference>
<dbReference type="InterPro" id="IPR017871">
    <property type="entry name" value="ABC_transporter-like_CS"/>
</dbReference>
<keyword evidence="6 7" id="KW-0472">Membrane</keyword>
<dbReference type="PROSITE" id="PS50893">
    <property type="entry name" value="ABC_TRANSPORTER_2"/>
    <property type="match status" value="1"/>
</dbReference>
<dbReference type="Pfam" id="PF00005">
    <property type="entry name" value="ABC_tran"/>
    <property type="match status" value="1"/>
</dbReference>
<evidence type="ECO:0000256" key="7">
    <source>
        <dbReference type="SAM" id="Phobius"/>
    </source>
</evidence>